<dbReference type="PANTHER" id="PTHR37198:SF1">
    <property type="entry name" value="NUCLEOLIN"/>
    <property type="match status" value="1"/>
</dbReference>
<gene>
    <name evidence="3" type="ORF">Ccrd_017142</name>
</gene>
<sequence>MLKWRRLSPSQLISTIFSSILPTRVFYLNNQFSRFPKTPASTFKSTVFHPNCSNLTNPRYSASNNQSVVRNFLQLPKEVRDGVGKIKNNWIIVHFKLIRMEDPESEWAIQEYPSWNEEGDMLKWILKKGYGIGKKMVITGIIVSSAPLVLPPLVVFSAMGVAFSVPFGLVFASYACTNKLMRKLLPTPEIELPLMRDEEQSEDIKQGYECLDDYRQIEGDEQGYEEDAGEYLEGDDDDSLEEERKEAMEDETEEIVKGSTGLLEKIRDEGRRNIDNESTTDPVRVKEIDSEKKLVEEASKNEEPGGEIRQEVVLAGRNEENNFNAREVERQPDNLDEEKIWEKISTMRAIVGYKAPSEATYMGELKALYVFTGIEPPASFKGDSDLDEVNANLKFLMSIVGVK</sequence>
<keyword evidence="4" id="KW-1185">Reference proteome</keyword>
<keyword evidence="2" id="KW-0472">Membrane</keyword>
<feature type="region of interest" description="Disordered" evidence="1">
    <location>
        <begin position="223"/>
        <end position="257"/>
    </location>
</feature>
<feature type="compositionally biased region" description="Acidic residues" evidence="1">
    <location>
        <begin position="223"/>
        <end position="241"/>
    </location>
</feature>
<name>A0A103Y8N8_CYNCS</name>
<keyword evidence="2" id="KW-1133">Transmembrane helix</keyword>
<dbReference type="PANTHER" id="PTHR37198">
    <property type="entry name" value="NUCLEOLIN"/>
    <property type="match status" value="1"/>
</dbReference>
<dbReference type="STRING" id="59895.A0A103Y8N8"/>
<dbReference type="Proteomes" id="UP000243975">
    <property type="component" value="Unassembled WGS sequence"/>
</dbReference>
<dbReference type="Gramene" id="KVI04540">
    <property type="protein sequence ID" value="KVI04540"/>
    <property type="gene ID" value="Ccrd_017142"/>
</dbReference>
<feature type="transmembrane region" description="Helical" evidence="2">
    <location>
        <begin position="156"/>
        <end position="176"/>
    </location>
</feature>
<evidence type="ECO:0000313" key="4">
    <source>
        <dbReference type="Proteomes" id="UP000243975"/>
    </source>
</evidence>
<accession>A0A103Y8N8</accession>
<protein>
    <submittedName>
        <fullName evidence="3">Uncharacterized protein</fullName>
    </submittedName>
</protein>
<organism evidence="3 4">
    <name type="scientific">Cynara cardunculus var. scolymus</name>
    <name type="common">Globe artichoke</name>
    <name type="synonym">Cynara scolymus</name>
    <dbReference type="NCBI Taxonomy" id="59895"/>
    <lineage>
        <taxon>Eukaryota</taxon>
        <taxon>Viridiplantae</taxon>
        <taxon>Streptophyta</taxon>
        <taxon>Embryophyta</taxon>
        <taxon>Tracheophyta</taxon>
        <taxon>Spermatophyta</taxon>
        <taxon>Magnoliopsida</taxon>
        <taxon>eudicotyledons</taxon>
        <taxon>Gunneridae</taxon>
        <taxon>Pentapetalae</taxon>
        <taxon>asterids</taxon>
        <taxon>campanulids</taxon>
        <taxon>Asterales</taxon>
        <taxon>Asteraceae</taxon>
        <taxon>Carduoideae</taxon>
        <taxon>Cardueae</taxon>
        <taxon>Carduinae</taxon>
        <taxon>Cynara</taxon>
    </lineage>
</organism>
<dbReference type="AlphaFoldDB" id="A0A103Y8N8"/>
<reference evidence="3 4" key="1">
    <citation type="journal article" date="2016" name="Sci. Rep.">
        <title>The genome sequence of the outbreeding globe artichoke constructed de novo incorporating a phase-aware low-pass sequencing strategy of F1 progeny.</title>
        <authorList>
            <person name="Scaglione D."/>
            <person name="Reyes-Chin-Wo S."/>
            <person name="Acquadro A."/>
            <person name="Froenicke L."/>
            <person name="Portis E."/>
            <person name="Beitel C."/>
            <person name="Tirone M."/>
            <person name="Mauro R."/>
            <person name="Lo Monaco A."/>
            <person name="Mauromicale G."/>
            <person name="Faccioli P."/>
            <person name="Cattivelli L."/>
            <person name="Rieseberg L."/>
            <person name="Michelmore R."/>
            <person name="Lanteri S."/>
        </authorList>
    </citation>
    <scope>NUCLEOTIDE SEQUENCE [LARGE SCALE GENOMIC DNA]</scope>
    <source>
        <strain evidence="3">2C</strain>
    </source>
</reference>
<feature type="non-terminal residue" evidence="3">
    <location>
        <position position="1"/>
    </location>
</feature>
<keyword evidence="2" id="KW-0812">Transmembrane</keyword>
<evidence type="ECO:0000256" key="2">
    <source>
        <dbReference type="SAM" id="Phobius"/>
    </source>
</evidence>
<proteinExistence type="predicted"/>
<comment type="caution">
    <text evidence="3">The sequence shown here is derived from an EMBL/GenBank/DDBJ whole genome shotgun (WGS) entry which is preliminary data.</text>
</comment>
<evidence type="ECO:0000313" key="3">
    <source>
        <dbReference type="EMBL" id="KVI04540.1"/>
    </source>
</evidence>
<dbReference type="EMBL" id="LEKV01002009">
    <property type="protein sequence ID" value="KVI04540.1"/>
    <property type="molecule type" value="Genomic_DNA"/>
</dbReference>
<dbReference type="OMA" id="ESEWAIQ"/>
<evidence type="ECO:0000256" key="1">
    <source>
        <dbReference type="SAM" id="MobiDB-lite"/>
    </source>
</evidence>